<gene>
    <name evidence="7" type="ORF">LPC04_20065</name>
</gene>
<dbReference type="EMBL" id="JAJLJH010000006">
    <property type="protein sequence ID" value="MCK9688007.1"/>
    <property type="molecule type" value="Genomic_DNA"/>
</dbReference>
<sequence length="197" mass="21544">MTQALNDAALKQLFLDARTFNKFQPRPIDDATLHSLVDLMKWGPTSMNSQPGRIVFVRSAEAKEKLKGALMGGNVDKTMVAPVTAIVAYDTEFHEHLPTQFPAMPGARDMFHGNAPFIENTAFRNSTLQGAYLIIAARALGIDSGAMSGFNNAAVDAAFFPDGKWKSNFLINLGYGDATGNWPRGPRLPFHTMARID</sequence>
<comment type="similarity">
    <text evidence="5">Belongs to the nitroreductase family. HadB/RutE subfamily.</text>
</comment>
<dbReference type="GO" id="GO:0016491">
    <property type="term" value="F:oxidoreductase activity"/>
    <property type="evidence" value="ECO:0007669"/>
    <property type="project" value="UniProtKB-UniRule"/>
</dbReference>
<accession>A0A9X2C183</accession>
<dbReference type="InterPro" id="IPR000415">
    <property type="entry name" value="Nitroreductase-like"/>
</dbReference>
<reference evidence="7" key="1">
    <citation type="submission" date="2021-11" db="EMBL/GenBank/DDBJ databases">
        <title>BS-T2-15 a new species belonging to the Comamonadaceae family isolated from the soil of a French oak forest.</title>
        <authorList>
            <person name="Mieszkin S."/>
            <person name="Alain K."/>
        </authorList>
    </citation>
    <scope>NUCLEOTIDE SEQUENCE</scope>
    <source>
        <strain evidence="7">BS-T2-15</strain>
    </source>
</reference>
<dbReference type="SUPFAM" id="SSF55469">
    <property type="entry name" value="FMN-dependent nitroreductase-like"/>
    <property type="match status" value="1"/>
</dbReference>
<organism evidence="7 8">
    <name type="scientific">Scleromatobacter humisilvae</name>
    <dbReference type="NCBI Taxonomy" id="2897159"/>
    <lineage>
        <taxon>Bacteria</taxon>
        <taxon>Pseudomonadati</taxon>
        <taxon>Pseudomonadota</taxon>
        <taxon>Betaproteobacteria</taxon>
        <taxon>Burkholderiales</taxon>
        <taxon>Sphaerotilaceae</taxon>
        <taxon>Scleromatobacter</taxon>
    </lineage>
</organism>
<proteinExistence type="inferred from homology"/>
<evidence type="ECO:0000256" key="2">
    <source>
        <dbReference type="ARBA" id="ARBA00022643"/>
    </source>
</evidence>
<keyword evidence="8" id="KW-1185">Reference proteome</keyword>
<dbReference type="PANTHER" id="PTHR43543:SF1">
    <property type="entry name" value="MALONIC SEMIALDEHYDE REDUCTASE RUTE-RELATED"/>
    <property type="match status" value="1"/>
</dbReference>
<feature type="domain" description="Nitroreductase" evidence="6">
    <location>
        <begin position="19"/>
        <end position="175"/>
    </location>
</feature>
<comment type="caution">
    <text evidence="7">The sequence shown here is derived from an EMBL/GenBank/DDBJ whole genome shotgun (WGS) entry which is preliminary data.</text>
</comment>
<comment type="cofactor">
    <cofactor evidence="5">
        <name>FMN</name>
        <dbReference type="ChEBI" id="CHEBI:58210"/>
    </cofactor>
</comment>
<dbReference type="PANTHER" id="PTHR43543">
    <property type="entry name" value="MALONIC SEMIALDEHYDE REDUCTASE RUTE-RELATED"/>
    <property type="match status" value="1"/>
</dbReference>
<name>A0A9X2C183_9BURK</name>
<protein>
    <recommendedName>
        <fullName evidence="5">Putative NADH dehydrogenase/NAD(P)H nitroreductase LPC04_20065</fullName>
        <ecNumber evidence="5">1.-.-.-</ecNumber>
    </recommendedName>
</protein>
<dbReference type="Gene3D" id="3.40.109.10">
    <property type="entry name" value="NADH Oxidase"/>
    <property type="match status" value="1"/>
</dbReference>
<dbReference type="NCBIfam" id="NF003768">
    <property type="entry name" value="PRK05365.1"/>
    <property type="match status" value="1"/>
</dbReference>
<keyword evidence="1 5" id="KW-0285">Flavoprotein</keyword>
<evidence type="ECO:0000259" key="6">
    <source>
        <dbReference type="Pfam" id="PF00881"/>
    </source>
</evidence>
<dbReference type="RefSeq" id="WP_275684048.1">
    <property type="nucleotide sequence ID" value="NZ_JAJLJH010000006.1"/>
</dbReference>
<dbReference type="HAMAP" id="MF_01204">
    <property type="entry name" value="Oxidoreductase_RutE_HadB"/>
    <property type="match status" value="1"/>
</dbReference>
<keyword evidence="4 5" id="KW-0560">Oxidoreductase</keyword>
<dbReference type="EC" id="1.-.-.-" evidence="5"/>
<evidence type="ECO:0000313" key="7">
    <source>
        <dbReference type="EMBL" id="MCK9688007.1"/>
    </source>
</evidence>
<dbReference type="InterPro" id="IPR029479">
    <property type="entry name" value="Nitroreductase"/>
</dbReference>
<keyword evidence="3 5" id="KW-0521">NADP</keyword>
<evidence type="ECO:0000256" key="1">
    <source>
        <dbReference type="ARBA" id="ARBA00022630"/>
    </source>
</evidence>
<dbReference type="Pfam" id="PF00881">
    <property type="entry name" value="Nitroreductase"/>
    <property type="match status" value="1"/>
</dbReference>
<dbReference type="Proteomes" id="UP001139353">
    <property type="component" value="Unassembled WGS sequence"/>
</dbReference>
<dbReference type="InterPro" id="IPR023936">
    <property type="entry name" value="RutE-like"/>
</dbReference>
<evidence type="ECO:0000256" key="3">
    <source>
        <dbReference type="ARBA" id="ARBA00022857"/>
    </source>
</evidence>
<keyword evidence="5" id="KW-0520">NAD</keyword>
<keyword evidence="2 5" id="KW-0288">FMN</keyword>
<evidence type="ECO:0000313" key="8">
    <source>
        <dbReference type="Proteomes" id="UP001139353"/>
    </source>
</evidence>
<evidence type="ECO:0000256" key="4">
    <source>
        <dbReference type="ARBA" id="ARBA00023002"/>
    </source>
</evidence>
<evidence type="ECO:0000256" key="5">
    <source>
        <dbReference type="HAMAP-Rule" id="MF_01204"/>
    </source>
</evidence>
<dbReference type="InterPro" id="IPR050461">
    <property type="entry name" value="Nitroreductase_HadB/RutE"/>
</dbReference>
<dbReference type="CDD" id="cd02148">
    <property type="entry name" value="RutE-like"/>
    <property type="match status" value="1"/>
</dbReference>
<dbReference type="AlphaFoldDB" id="A0A9X2C183"/>